<reference evidence="1" key="1">
    <citation type="submission" date="2019-02" db="EMBL/GenBank/DDBJ databases">
        <authorList>
            <person name="Gruber-Vodicka R. H."/>
            <person name="Seah K. B. B."/>
        </authorList>
    </citation>
    <scope>NUCLEOTIDE SEQUENCE</scope>
    <source>
        <strain evidence="1">BECK_S313</strain>
    </source>
</reference>
<dbReference type="AlphaFoldDB" id="A0A450VZK6"/>
<organism evidence="1">
    <name type="scientific">Candidatus Kentrum sp. LPFa</name>
    <dbReference type="NCBI Taxonomy" id="2126335"/>
    <lineage>
        <taxon>Bacteria</taxon>
        <taxon>Pseudomonadati</taxon>
        <taxon>Pseudomonadota</taxon>
        <taxon>Gammaproteobacteria</taxon>
        <taxon>Candidatus Kentrum</taxon>
    </lineage>
</organism>
<protein>
    <submittedName>
        <fullName evidence="1">Uncharacterized protein</fullName>
    </submittedName>
</protein>
<dbReference type="EMBL" id="CAADFK010000013">
    <property type="protein sequence ID" value="VFK10209.1"/>
    <property type="molecule type" value="Genomic_DNA"/>
</dbReference>
<name>A0A450VZK6_9GAMM</name>
<evidence type="ECO:0000313" key="1">
    <source>
        <dbReference type="EMBL" id="VFK10209.1"/>
    </source>
</evidence>
<accession>A0A450VZK6</accession>
<gene>
    <name evidence="1" type="ORF">BECKLPF1236B_GA0070989_10131</name>
</gene>
<sequence length="255" mass="30086">MSRDFSHITFFQRIANFYLYRYFCEKHGVLHKVPFGDIGDSRKAAKFIHQAIAELPGDKQAEIETECQDIESMANPEGVIALIEEARDVHGNADFAEAIDDLTDDFRDKAMWAFLEYPDYWPGVVSILYAENVREVFWKKRNDLPHVFAHLESQDIRQLEHALSNYFFRKQRRGRHCKIDVYRKQGREYLFAYLSDFSRSDMEWDKTFTPRSRIPTFKIIFVYTKTEGSLDIHAPKNTKHTDRLRPLRDGIFSNS</sequence>
<proteinExistence type="predicted"/>